<dbReference type="Proteomes" id="UP001493487">
    <property type="component" value="Unassembled WGS sequence"/>
</dbReference>
<keyword evidence="2" id="KW-0804">Transcription</keyword>
<reference evidence="3 4" key="1">
    <citation type="journal article" date="2023" name="Genome Announc.">
        <title>Pan-Genome Analyses of the Genus Cohnella and Proposal of the Novel Species Cohnella silvisoli sp. nov., Isolated from Forest Soil.</title>
        <authorList>
            <person name="Wang C."/>
            <person name="Mao L."/>
            <person name="Bao G."/>
            <person name="Zhu H."/>
        </authorList>
    </citation>
    <scope>NUCLEOTIDE SEQUENCE [LARGE SCALE GENOMIC DNA]</scope>
    <source>
        <strain evidence="3 4">NL03-T5-1</strain>
    </source>
</reference>
<evidence type="ECO:0000313" key="4">
    <source>
        <dbReference type="Proteomes" id="UP001493487"/>
    </source>
</evidence>
<name>A0ABV1KY42_9BACL</name>
<organism evidence="3 4">
    <name type="scientific">Cohnella silvisoli</name>
    <dbReference type="NCBI Taxonomy" id="2873699"/>
    <lineage>
        <taxon>Bacteria</taxon>
        <taxon>Bacillati</taxon>
        <taxon>Bacillota</taxon>
        <taxon>Bacilli</taxon>
        <taxon>Bacillales</taxon>
        <taxon>Paenibacillaceae</taxon>
        <taxon>Cohnella</taxon>
    </lineage>
</organism>
<evidence type="ECO:0000313" key="3">
    <source>
        <dbReference type="EMBL" id="MEQ4484978.1"/>
    </source>
</evidence>
<dbReference type="InterPro" id="IPR016032">
    <property type="entry name" value="Sig_transdc_resp-reg_C-effctor"/>
</dbReference>
<proteinExistence type="predicted"/>
<evidence type="ECO:0008006" key="5">
    <source>
        <dbReference type="Google" id="ProtNLM"/>
    </source>
</evidence>
<keyword evidence="4" id="KW-1185">Reference proteome</keyword>
<gene>
    <name evidence="3" type="ORF">QJS35_21555</name>
</gene>
<evidence type="ECO:0000256" key="2">
    <source>
        <dbReference type="ARBA" id="ARBA00023163"/>
    </source>
</evidence>
<evidence type="ECO:0000256" key="1">
    <source>
        <dbReference type="ARBA" id="ARBA00023015"/>
    </source>
</evidence>
<dbReference type="EMBL" id="JASKHM010000013">
    <property type="protein sequence ID" value="MEQ4484978.1"/>
    <property type="molecule type" value="Genomic_DNA"/>
</dbReference>
<sequence length="96" mass="11154">MLVNMMDWQVAGPNGSETVHIIELFGDRYDFTPSEKDVLRLHALFGFQDEEIITIMRISTPILENLLTCMMGKTRTHSIRELQALFIRYLLQKLPT</sequence>
<keyword evidence="1" id="KW-0805">Transcription regulation</keyword>
<comment type="caution">
    <text evidence="3">The sequence shown here is derived from an EMBL/GenBank/DDBJ whole genome shotgun (WGS) entry which is preliminary data.</text>
</comment>
<protein>
    <recommendedName>
        <fullName evidence="5">HTH luxR-type domain-containing protein</fullName>
    </recommendedName>
</protein>
<dbReference type="RefSeq" id="WP_232184813.1">
    <property type="nucleotide sequence ID" value="NZ_JAIOAP010000003.1"/>
</dbReference>
<accession>A0ABV1KY42</accession>
<dbReference type="SUPFAM" id="SSF46894">
    <property type="entry name" value="C-terminal effector domain of the bipartite response regulators"/>
    <property type="match status" value="1"/>
</dbReference>